<evidence type="ECO:0000313" key="2">
    <source>
        <dbReference type="Proteomes" id="UP000290037"/>
    </source>
</evidence>
<proteinExistence type="predicted"/>
<dbReference type="RefSeq" id="WP_072983184.1">
    <property type="nucleotide sequence ID" value="NZ_FQXT01000004.1"/>
</dbReference>
<gene>
    <name evidence="1" type="ORF">DSM01_1571</name>
</gene>
<sequence length="256" mass="28425">MFEDKLVVVSNRKITSRSGSSTVLDQSEYKLLGFSKFKNNWRNPHLLAGVFTGKTNHGGLTFNKTQTQVFYTKTEAGSTNYQLYVATRNPKNPAQWFAPKRLTLAPKGYSVENPWLSRNGKTLYFSSDMPGGYGGYDLYSVEILPNGRFTTPKNLGKNINTSANEKYPSLSVENHILYFASDRPGAYGGYDLYRAYTDAELYSSAQTLGSAINSAADEVGFVPVTTTKGYFSSNKNSLSQKMNVYQYEHTASVAGF</sequence>
<dbReference type="InterPro" id="IPR011042">
    <property type="entry name" value="6-blade_b-propeller_TolB-like"/>
</dbReference>
<dbReference type="Pfam" id="PF07676">
    <property type="entry name" value="PD40"/>
    <property type="match status" value="2"/>
</dbReference>
<dbReference type="Gene3D" id="2.120.10.30">
    <property type="entry name" value="TolB, C-terminal domain"/>
    <property type="match status" value="1"/>
</dbReference>
<accession>A0ABY0D370</accession>
<name>A0ABY0D370_9FLAO</name>
<protein>
    <submittedName>
        <fullName evidence="1">WD40 repeat protein</fullName>
    </submittedName>
</protein>
<keyword evidence="2" id="KW-1185">Reference proteome</keyword>
<reference evidence="1 2" key="1">
    <citation type="submission" date="2018-07" db="EMBL/GenBank/DDBJ databases">
        <title>Leeuwenhoekiella genomics.</title>
        <authorList>
            <person name="Tahon G."/>
            <person name="Willems A."/>
        </authorList>
    </citation>
    <scope>NUCLEOTIDE SEQUENCE [LARGE SCALE GENOMIC DNA]</scope>
    <source>
        <strain evidence="1 2">LMG 24856</strain>
    </source>
</reference>
<comment type="caution">
    <text evidence="1">The sequence shown here is derived from an EMBL/GenBank/DDBJ whole genome shotgun (WGS) entry which is preliminary data.</text>
</comment>
<dbReference type="EMBL" id="QOVN01000003">
    <property type="protein sequence ID" value="RXG29471.1"/>
    <property type="molecule type" value="Genomic_DNA"/>
</dbReference>
<dbReference type="InterPro" id="IPR011659">
    <property type="entry name" value="WD40"/>
</dbReference>
<organism evidence="1 2">
    <name type="scientific">Leeuwenhoekiella palythoae</name>
    <dbReference type="NCBI Taxonomy" id="573501"/>
    <lineage>
        <taxon>Bacteria</taxon>
        <taxon>Pseudomonadati</taxon>
        <taxon>Bacteroidota</taxon>
        <taxon>Flavobacteriia</taxon>
        <taxon>Flavobacteriales</taxon>
        <taxon>Flavobacteriaceae</taxon>
        <taxon>Leeuwenhoekiella</taxon>
    </lineage>
</organism>
<dbReference type="SUPFAM" id="SSF82171">
    <property type="entry name" value="DPP6 N-terminal domain-like"/>
    <property type="match status" value="1"/>
</dbReference>
<dbReference type="Proteomes" id="UP000290037">
    <property type="component" value="Unassembled WGS sequence"/>
</dbReference>
<evidence type="ECO:0000313" key="1">
    <source>
        <dbReference type="EMBL" id="RXG29471.1"/>
    </source>
</evidence>